<feature type="chain" id="PRO_5016702128" evidence="1">
    <location>
        <begin position="31"/>
        <end position="278"/>
    </location>
</feature>
<keyword evidence="1" id="KW-0732">Signal</keyword>
<gene>
    <name evidence="2" type="ORF">DFR47_101474</name>
</gene>
<dbReference type="AlphaFoldDB" id="A0A366E918"/>
<feature type="signal peptide" evidence="1">
    <location>
        <begin position="1"/>
        <end position="30"/>
    </location>
</feature>
<organism evidence="2 3">
    <name type="scientific">Pseudochrobactrum asaccharolyticum</name>
    <dbReference type="NCBI Taxonomy" id="354351"/>
    <lineage>
        <taxon>Bacteria</taxon>
        <taxon>Pseudomonadati</taxon>
        <taxon>Pseudomonadota</taxon>
        <taxon>Alphaproteobacteria</taxon>
        <taxon>Hyphomicrobiales</taxon>
        <taxon>Brucellaceae</taxon>
        <taxon>Pseudochrobactrum</taxon>
    </lineage>
</organism>
<name>A0A366E918_9HYPH</name>
<comment type="caution">
    <text evidence="2">The sequence shown here is derived from an EMBL/GenBank/DDBJ whole genome shotgun (WGS) entry which is preliminary data.</text>
</comment>
<reference evidence="2 3" key="1">
    <citation type="submission" date="2018-06" db="EMBL/GenBank/DDBJ databases">
        <title>Genomic Encyclopedia of Type Strains, Phase IV (KMG-IV): sequencing the most valuable type-strain genomes for metagenomic binning, comparative biology and taxonomic classification.</title>
        <authorList>
            <person name="Goeker M."/>
        </authorList>
    </citation>
    <scope>NUCLEOTIDE SEQUENCE [LARGE SCALE GENOMIC DNA]</scope>
    <source>
        <strain evidence="2 3">DSM 25619</strain>
    </source>
</reference>
<proteinExistence type="predicted"/>
<protein>
    <submittedName>
        <fullName evidence="2">Uncharacterized protein</fullName>
    </submittedName>
</protein>
<dbReference type="OrthoDB" id="6555107at2"/>
<evidence type="ECO:0000313" key="2">
    <source>
        <dbReference type="EMBL" id="RBO98873.1"/>
    </source>
</evidence>
<sequence>MKCLSSKSAAHVILAACIITVSVISWQAIAADILTPQPVSKFDERRWRVIVSPYIWAASLDGHANILGRRTDIDVPFSDIFKNLDFSAMGNIEVTNGLYGVYFDGQYTKTSQDEQFHSQTLGADITMTSLSAGAFFRAYEMPLEGETVFGGQRVFAIEPTAGVRWTQLKVDFMLDRWSEKRKLQWTDPFIGARIQADLSDRWNLFAEADIGGFGAGTDLSAQGQAYLGYRTHIFNQPALLRFGYRALYQDYEGGDILGHSFKWNVTEHGPVAGISLVF</sequence>
<dbReference type="Proteomes" id="UP000252893">
    <property type="component" value="Unassembled WGS sequence"/>
</dbReference>
<dbReference type="EMBL" id="QNRH01000001">
    <property type="protein sequence ID" value="RBO98873.1"/>
    <property type="molecule type" value="Genomic_DNA"/>
</dbReference>
<keyword evidence="3" id="KW-1185">Reference proteome</keyword>
<accession>A0A366E918</accession>
<evidence type="ECO:0000256" key="1">
    <source>
        <dbReference type="SAM" id="SignalP"/>
    </source>
</evidence>
<evidence type="ECO:0000313" key="3">
    <source>
        <dbReference type="Proteomes" id="UP000252893"/>
    </source>
</evidence>
<dbReference type="RefSeq" id="WP_113942785.1">
    <property type="nucleotide sequence ID" value="NZ_JBHEEG010000003.1"/>
</dbReference>